<dbReference type="RefSeq" id="WP_127732913.1">
    <property type="nucleotide sequence ID" value="NZ_SACP01000025.1"/>
</dbReference>
<gene>
    <name evidence="2" type="ORF">EOE48_21380</name>
</gene>
<sequence length="68" mass="7397">MTSPIHDSTTESAPREEPATRLTDAELDAINGTGGPRQGFDIKKDINDFLRPVELAIRNNGGSITKYP</sequence>
<feature type="compositionally biased region" description="Polar residues" evidence="1">
    <location>
        <begin position="1"/>
        <end position="12"/>
    </location>
</feature>
<comment type="caution">
    <text evidence="2">The sequence shown here is derived from an EMBL/GenBank/DDBJ whole genome shotgun (WGS) entry which is preliminary data.</text>
</comment>
<organism evidence="2 3">
    <name type="scientific">Methylobacterium oryzihabitans</name>
    <dbReference type="NCBI Taxonomy" id="2499852"/>
    <lineage>
        <taxon>Bacteria</taxon>
        <taxon>Pseudomonadati</taxon>
        <taxon>Pseudomonadota</taxon>
        <taxon>Alphaproteobacteria</taxon>
        <taxon>Hyphomicrobiales</taxon>
        <taxon>Methylobacteriaceae</taxon>
        <taxon>Methylobacterium</taxon>
    </lineage>
</organism>
<feature type="region of interest" description="Disordered" evidence="1">
    <location>
        <begin position="1"/>
        <end position="39"/>
    </location>
</feature>
<keyword evidence="3" id="KW-1185">Reference proteome</keyword>
<accession>A0A3S2YN65</accession>
<evidence type="ECO:0000313" key="3">
    <source>
        <dbReference type="Proteomes" id="UP000286997"/>
    </source>
</evidence>
<evidence type="ECO:0000256" key="1">
    <source>
        <dbReference type="SAM" id="MobiDB-lite"/>
    </source>
</evidence>
<name>A0A3S2YN65_9HYPH</name>
<proteinExistence type="predicted"/>
<protein>
    <submittedName>
        <fullName evidence="2">Uncharacterized protein</fullName>
    </submittedName>
</protein>
<dbReference type="EMBL" id="SACP01000025">
    <property type="protein sequence ID" value="RVU14976.1"/>
    <property type="molecule type" value="Genomic_DNA"/>
</dbReference>
<dbReference type="Proteomes" id="UP000286997">
    <property type="component" value="Unassembled WGS sequence"/>
</dbReference>
<reference evidence="2 3" key="1">
    <citation type="submission" date="2019-01" db="EMBL/GenBank/DDBJ databases">
        <authorList>
            <person name="Chen W.-M."/>
        </authorList>
    </citation>
    <scope>NUCLEOTIDE SEQUENCE [LARGE SCALE GENOMIC DNA]</scope>
    <source>
        <strain evidence="2 3">TER-1</strain>
    </source>
</reference>
<dbReference type="AlphaFoldDB" id="A0A3S2YN65"/>
<evidence type="ECO:0000313" key="2">
    <source>
        <dbReference type="EMBL" id="RVU14976.1"/>
    </source>
</evidence>